<feature type="region of interest" description="Disordered" evidence="3">
    <location>
        <begin position="20"/>
        <end position="310"/>
    </location>
</feature>
<evidence type="ECO:0000256" key="1">
    <source>
        <dbReference type="ARBA" id="ARBA00023157"/>
    </source>
</evidence>
<feature type="compositionally biased region" description="Low complexity" evidence="3">
    <location>
        <begin position="125"/>
        <end position="135"/>
    </location>
</feature>
<dbReference type="PROSITE" id="PS00134">
    <property type="entry name" value="TRYPSIN_HIS"/>
    <property type="match status" value="1"/>
</dbReference>
<evidence type="ECO:0000259" key="4">
    <source>
        <dbReference type="PROSITE" id="PS50240"/>
    </source>
</evidence>
<dbReference type="Proteomes" id="UP000695022">
    <property type="component" value="Unplaced"/>
</dbReference>
<sequence length="552" mass="59159">MRRGENALINKARTYGGWAKERRDTGQNRGGLVNLFFGRGRNDADDNADDNADADATSETSDADATSKTSDADATSKTSDADATSETSDATTGGRATERRGGRTDEARRERFNQVRRERTGGRRSGQTTGQNRRGLINLFVGRGRNDADDNADADATSETSDATTGGRATGRRRGPNAGRRTKLTGEQTDKLAPAQDRGGNIRRAIETAATGLRAAGRRVSGGQAGGRTPRRRGGVRRRQRNQETVSTPTWPRLPSSGVRNDIATRTVTVQSSANNNDVVNAPTDPRGESDQGSQAPSGDNTRIVGGTTADDGEYPWQVAMFIRRRRLFVRSAPTFHCGGVLISDRHILTAAHCTEGLTTGRRGYDIFVRIGTNQLRDRNAPLRQVLRFTQHANYVSATIDNDISMLLLSDPVTFTDLIQPINLSTTDTNDLVGQSTTVTGWGTTMFDGSISTSLQEVVVVVTSDATCQEKYGSDSIITNSMVCAGDLINGGKDACQGDSGGPMVRIDDSGTTVLVGLVSWGAECALADYPGVYTDVEYLSSWIADTQSALT</sequence>
<feature type="compositionally biased region" description="Low complexity" evidence="3">
    <location>
        <begin position="208"/>
        <end position="219"/>
    </location>
</feature>
<dbReference type="CDD" id="cd00190">
    <property type="entry name" value="Tryp_SPc"/>
    <property type="match status" value="1"/>
</dbReference>
<keyword evidence="2" id="KW-0378">Hydrolase</keyword>
<feature type="compositionally biased region" description="Basic residues" evidence="3">
    <location>
        <begin position="170"/>
        <end position="183"/>
    </location>
</feature>
<dbReference type="GeneID" id="106821518"/>
<dbReference type="PANTHER" id="PTHR24252:SF7">
    <property type="entry name" value="HYALIN"/>
    <property type="match status" value="1"/>
</dbReference>
<dbReference type="SUPFAM" id="SSF50494">
    <property type="entry name" value="Trypsin-like serine proteases"/>
    <property type="match status" value="1"/>
</dbReference>
<feature type="compositionally biased region" description="Low complexity" evidence="3">
    <location>
        <begin position="54"/>
        <end position="95"/>
    </location>
</feature>
<evidence type="ECO:0000256" key="2">
    <source>
        <dbReference type="RuleBase" id="RU363034"/>
    </source>
</evidence>
<gene>
    <name evidence="6" type="primary">LOC106821518</name>
</gene>
<dbReference type="PRINTS" id="PR00722">
    <property type="entry name" value="CHYMOTRYPSIN"/>
</dbReference>
<organism evidence="5 6">
    <name type="scientific">Priapulus caudatus</name>
    <name type="common">Priapulid worm</name>
    <dbReference type="NCBI Taxonomy" id="37621"/>
    <lineage>
        <taxon>Eukaryota</taxon>
        <taxon>Metazoa</taxon>
        <taxon>Ecdysozoa</taxon>
        <taxon>Scalidophora</taxon>
        <taxon>Priapulida</taxon>
        <taxon>Priapulimorpha</taxon>
        <taxon>Priapulimorphida</taxon>
        <taxon>Priapulidae</taxon>
        <taxon>Priapulus</taxon>
    </lineage>
</organism>
<dbReference type="PROSITE" id="PS50240">
    <property type="entry name" value="TRYPSIN_DOM"/>
    <property type="match status" value="1"/>
</dbReference>
<evidence type="ECO:0000313" key="6">
    <source>
        <dbReference type="RefSeq" id="XP_014681852.1"/>
    </source>
</evidence>
<accession>A0ABM1FBN1</accession>
<feature type="compositionally biased region" description="Low complexity" evidence="3">
    <location>
        <begin position="154"/>
        <end position="167"/>
    </location>
</feature>
<dbReference type="InterPro" id="IPR001254">
    <property type="entry name" value="Trypsin_dom"/>
</dbReference>
<feature type="domain" description="Peptidase S1" evidence="4">
    <location>
        <begin position="304"/>
        <end position="549"/>
    </location>
</feature>
<keyword evidence="2" id="KW-0645">Protease</keyword>
<dbReference type="RefSeq" id="XP_014681852.1">
    <property type="nucleotide sequence ID" value="XM_014826366.1"/>
</dbReference>
<feature type="compositionally biased region" description="Polar residues" evidence="3">
    <location>
        <begin position="264"/>
        <end position="279"/>
    </location>
</feature>
<dbReference type="PROSITE" id="PS00135">
    <property type="entry name" value="TRYPSIN_SER"/>
    <property type="match status" value="1"/>
</dbReference>
<dbReference type="InterPro" id="IPR043504">
    <property type="entry name" value="Peptidase_S1_PA_chymotrypsin"/>
</dbReference>
<feature type="compositionally biased region" description="Basic and acidic residues" evidence="3">
    <location>
        <begin position="96"/>
        <end position="121"/>
    </location>
</feature>
<protein>
    <submittedName>
        <fullName evidence="6">Transmembrane protease serine 11D-like</fullName>
    </submittedName>
</protein>
<dbReference type="PANTHER" id="PTHR24252">
    <property type="entry name" value="ACROSIN-RELATED"/>
    <property type="match status" value="1"/>
</dbReference>
<dbReference type="InterPro" id="IPR033116">
    <property type="entry name" value="TRYPSIN_SER"/>
</dbReference>
<dbReference type="InterPro" id="IPR009003">
    <property type="entry name" value="Peptidase_S1_PA"/>
</dbReference>
<reference evidence="6" key="1">
    <citation type="submission" date="2025-08" db="UniProtKB">
        <authorList>
            <consortium name="RefSeq"/>
        </authorList>
    </citation>
    <scope>IDENTIFICATION</scope>
</reference>
<evidence type="ECO:0000256" key="3">
    <source>
        <dbReference type="SAM" id="MobiDB-lite"/>
    </source>
</evidence>
<dbReference type="Pfam" id="PF00089">
    <property type="entry name" value="Trypsin"/>
    <property type="match status" value="1"/>
</dbReference>
<name>A0ABM1FBN1_PRICU</name>
<dbReference type="InterPro" id="IPR001314">
    <property type="entry name" value="Peptidase_S1A"/>
</dbReference>
<evidence type="ECO:0000313" key="5">
    <source>
        <dbReference type="Proteomes" id="UP000695022"/>
    </source>
</evidence>
<proteinExistence type="predicted"/>
<dbReference type="InterPro" id="IPR018114">
    <property type="entry name" value="TRYPSIN_HIS"/>
</dbReference>
<keyword evidence="1" id="KW-1015">Disulfide bond</keyword>
<dbReference type="SMART" id="SM00020">
    <property type="entry name" value="Tryp_SPc"/>
    <property type="match status" value="1"/>
</dbReference>
<feature type="compositionally biased region" description="Basic residues" evidence="3">
    <location>
        <begin position="229"/>
        <end position="240"/>
    </location>
</feature>
<feature type="compositionally biased region" description="Polar residues" evidence="3">
    <location>
        <begin position="291"/>
        <end position="301"/>
    </location>
</feature>
<keyword evidence="5" id="KW-1185">Reference proteome</keyword>
<dbReference type="Gene3D" id="2.40.10.10">
    <property type="entry name" value="Trypsin-like serine proteases"/>
    <property type="match status" value="1"/>
</dbReference>
<keyword evidence="2" id="KW-0720">Serine protease</keyword>